<evidence type="ECO:0000313" key="10">
    <source>
        <dbReference type="EMBL" id="GEK83820.1"/>
    </source>
</evidence>
<feature type="transmembrane region" description="Helical" evidence="8">
    <location>
        <begin position="557"/>
        <end position="578"/>
    </location>
</feature>
<dbReference type="InterPro" id="IPR004869">
    <property type="entry name" value="MMPL_dom"/>
</dbReference>
<dbReference type="PANTHER" id="PTHR33406:SF6">
    <property type="entry name" value="MEMBRANE PROTEIN YDGH-RELATED"/>
    <property type="match status" value="1"/>
</dbReference>
<evidence type="ECO:0000259" key="9">
    <source>
        <dbReference type="PROSITE" id="PS50156"/>
    </source>
</evidence>
<keyword evidence="4 8" id="KW-0812">Transmembrane</keyword>
<comment type="similarity">
    <text evidence="2">Belongs to the resistance-nodulation-cell division (RND) (TC 2.A.6) family. MmpL subfamily.</text>
</comment>
<evidence type="ECO:0000313" key="12">
    <source>
        <dbReference type="Proteomes" id="UP000321154"/>
    </source>
</evidence>
<feature type="transmembrane region" description="Helical" evidence="8">
    <location>
        <begin position="533"/>
        <end position="550"/>
    </location>
</feature>
<dbReference type="SUPFAM" id="SSF82866">
    <property type="entry name" value="Multidrug efflux transporter AcrB transmembrane domain"/>
    <property type="match status" value="2"/>
</dbReference>
<gene>
    <name evidence="11" type="ORF">FB463_000308</name>
    <name evidence="10" type="ORF">FFA01_21290</name>
</gene>
<feature type="transmembrane region" description="Helical" evidence="8">
    <location>
        <begin position="230"/>
        <end position="253"/>
    </location>
</feature>
<feature type="domain" description="SSD" evidence="9">
    <location>
        <begin position="215"/>
        <end position="328"/>
    </location>
</feature>
<evidence type="ECO:0000256" key="7">
    <source>
        <dbReference type="SAM" id="MobiDB-lite"/>
    </source>
</evidence>
<proteinExistence type="inferred from homology"/>
<evidence type="ECO:0000256" key="3">
    <source>
        <dbReference type="ARBA" id="ARBA00022475"/>
    </source>
</evidence>
<dbReference type="EMBL" id="BJUV01000021">
    <property type="protein sequence ID" value="GEK83820.1"/>
    <property type="molecule type" value="Genomic_DNA"/>
</dbReference>
<keyword evidence="6 8" id="KW-0472">Membrane</keyword>
<keyword evidence="3" id="KW-1003">Cell membrane</keyword>
<evidence type="ECO:0000256" key="6">
    <source>
        <dbReference type="ARBA" id="ARBA00023136"/>
    </source>
</evidence>
<feature type="transmembrane region" description="Helical" evidence="8">
    <location>
        <begin position="198"/>
        <end position="218"/>
    </location>
</feature>
<dbReference type="Gene3D" id="1.20.1640.10">
    <property type="entry name" value="Multidrug efflux transporter AcrB transmembrane domain"/>
    <property type="match status" value="2"/>
</dbReference>
<reference evidence="11 13" key="2">
    <citation type="submission" date="2020-07" db="EMBL/GenBank/DDBJ databases">
        <title>Sequencing the genomes of 1000 actinobacteria strains.</title>
        <authorList>
            <person name="Klenk H.-P."/>
        </authorList>
    </citation>
    <scope>NUCLEOTIDE SEQUENCE [LARGE SCALE GENOMIC DNA]</scope>
    <source>
        <strain evidence="11 13">DSM 10309</strain>
    </source>
</reference>
<dbReference type="OrthoDB" id="2365435at2"/>
<evidence type="ECO:0000256" key="1">
    <source>
        <dbReference type="ARBA" id="ARBA00004651"/>
    </source>
</evidence>
<feature type="domain" description="SSD" evidence="9">
    <location>
        <begin position="560"/>
        <end position="688"/>
    </location>
</feature>
<feature type="transmembrane region" description="Helical" evidence="8">
    <location>
        <begin position="303"/>
        <end position="330"/>
    </location>
</feature>
<feature type="region of interest" description="Disordered" evidence="7">
    <location>
        <begin position="344"/>
        <end position="366"/>
    </location>
</feature>
<dbReference type="Proteomes" id="UP000522688">
    <property type="component" value="Unassembled WGS sequence"/>
</dbReference>
<name>A0A7W3PHW9_9MICO</name>
<sequence length="728" mass="73939">MRTLARVVSGHRTAWAVLAATAVAVALLFALLPASEGDAAPPSGVPETSQSAEVTALLTQFPSADTTVGIVVFSHGGDGLDAADLAAVDDRARALADLSTTPQAMRPQISDDGTAALVAVPLDAATADADVAGTASTLRDAASADLPAGLDALLTGPIGFQDDIANAFAGADLRLLLVTVIVVAVLLIVTYRSPVLWIVPLAVVGTADALAGRVAAALAEPLGITIDASISGILSVLVFGAGTNYALLLVARYREELLRRPDRHRAMRTAVTSAGPAIAASGGTVALSLLTLLLASLSGNRALGFACAVGVVVAILFALVALPAALVVCGRGLFWPFVPRASSSGTPVARGARAETDPEGGAAHHAAPRRGFWDRLGRGVSRRPVVVAVSAVAGIGVLCLGLGGYAVGLSQTDQLLGDPDSVTAQKVIDESFSAGLTSRTTVLVPSSVAEDATALAAGTDGVDTAEAGETAGGLTRIDLQLTAEPESDAAFATIDRLRTGYVDAGGPLADALVGGADATAYDTTVAAQNDIDLIAPIILAIVFAILALLLRSLVAPVLLIASVLATFFASLGASTWLFQNVLGFPALDTAVTLYAFLFLVALGVDYNIFLTTRAREESLVHGTREGMVRALASTGAVITSAGILLAAVFAVLGVLPVVALTQVGVIVCIGVLLDTLVVRTVLVPALVFITGDAFWWPGRRRGTGQPQAPQSPVPDRSAADSAATNRSR</sequence>
<dbReference type="InterPro" id="IPR050545">
    <property type="entry name" value="Mycobact_MmpL"/>
</dbReference>
<dbReference type="RefSeq" id="WP_146855927.1">
    <property type="nucleotide sequence ID" value="NZ_BAAAHR010000002.1"/>
</dbReference>
<feature type="transmembrane region" description="Helical" evidence="8">
    <location>
        <begin position="385"/>
        <end position="407"/>
    </location>
</feature>
<protein>
    <submittedName>
        <fullName evidence="10">Membrane protein</fullName>
    </submittedName>
    <submittedName>
        <fullName evidence="11">RND superfamily putative drug exporter</fullName>
    </submittedName>
</protein>
<feature type="transmembrane region" description="Helical" evidence="8">
    <location>
        <begin position="274"/>
        <end position="297"/>
    </location>
</feature>
<dbReference type="InterPro" id="IPR000731">
    <property type="entry name" value="SSD"/>
</dbReference>
<reference evidence="10 12" key="1">
    <citation type="submission" date="2019-07" db="EMBL/GenBank/DDBJ databases">
        <title>Whole genome shotgun sequence of Frigoribacterium faeni NBRC 103066.</title>
        <authorList>
            <person name="Hosoyama A."/>
            <person name="Uohara A."/>
            <person name="Ohji S."/>
            <person name="Ichikawa N."/>
        </authorList>
    </citation>
    <scope>NUCLEOTIDE SEQUENCE [LARGE SCALE GENOMIC DNA]</scope>
    <source>
        <strain evidence="10 12">NBRC 103066</strain>
    </source>
</reference>
<dbReference type="AlphaFoldDB" id="A0A7W3PHW9"/>
<feature type="transmembrane region" description="Helical" evidence="8">
    <location>
        <begin position="590"/>
        <end position="609"/>
    </location>
</feature>
<dbReference type="Proteomes" id="UP000321154">
    <property type="component" value="Unassembled WGS sequence"/>
</dbReference>
<feature type="region of interest" description="Disordered" evidence="7">
    <location>
        <begin position="700"/>
        <end position="728"/>
    </location>
</feature>
<dbReference type="PROSITE" id="PS50156">
    <property type="entry name" value="SSD"/>
    <property type="match status" value="2"/>
</dbReference>
<feature type="transmembrane region" description="Helical" evidence="8">
    <location>
        <begin position="664"/>
        <end position="691"/>
    </location>
</feature>
<organism evidence="11 13">
    <name type="scientific">Frigoribacterium faeni</name>
    <dbReference type="NCBI Taxonomy" id="145483"/>
    <lineage>
        <taxon>Bacteria</taxon>
        <taxon>Bacillati</taxon>
        <taxon>Actinomycetota</taxon>
        <taxon>Actinomycetes</taxon>
        <taxon>Micrococcales</taxon>
        <taxon>Microbacteriaceae</taxon>
        <taxon>Frigoribacterium</taxon>
    </lineage>
</organism>
<evidence type="ECO:0000256" key="8">
    <source>
        <dbReference type="SAM" id="Phobius"/>
    </source>
</evidence>
<dbReference type="EMBL" id="JACGWW010000001">
    <property type="protein sequence ID" value="MBA8812084.1"/>
    <property type="molecule type" value="Genomic_DNA"/>
</dbReference>
<comment type="caution">
    <text evidence="11">The sequence shown here is derived from an EMBL/GenBank/DDBJ whole genome shotgun (WGS) entry which is preliminary data.</text>
</comment>
<evidence type="ECO:0000313" key="11">
    <source>
        <dbReference type="EMBL" id="MBA8812084.1"/>
    </source>
</evidence>
<feature type="transmembrane region" description="Helical" evidence="8">
    <location>
        <begin position="630"/>
        <end position="658"/>
    </location>
</feature>
<evidence type="ECO:0000256" key="2">
    <source>
        <dbReference type="ARBA" id="ARBA00010157"/>
    </source>
</evidence>
<evidence type="ECO:0000256" key="5">
    <source>
        <dbReference type="ARBA" id="ARBA00022989"/>
    </source>
</evidence>
<feature type="transmembrane region" description="Helical" evidence="8">
    <location>
        <begin position="173"/>
        <end position="191"/>
    </location>
</feature>
<comment type="subcellular location">
    <subcellularLocation>
        <location evidence="1">Cell membrane</location>
        <topology evidence="1">Multi-pass membrane protein</topology>
    </subcellularLocation>
</comment>
<evidence type="ECO:0000313" key="13">
    <source>
        <dbReference type="Proteomes" id="UP000522688"/>
    </source>
</evidence>
<accession>A0A7W3PHW9</accession>
<dbReference type="GO" id="GO:0005886">
    <property type="term" value="C:plasma membrane"/>
    <property type="evidence" value="ECO:0007669"/>
    <property type="project" value="UniProtKB-SubCell"/>
</dbReference>
<evidence type="ECO:0000256" key="4">
    <source>
        <dbReference type="ARBA" id="ARBA00022692"/>
    </source>
</evidence>
<keyword evidence="5 8" id="KW-1133">Transmembrane helix</keyword>
<dbReference type="PANTHER" id="PTHR33406">
    <property type="entry name" value="MEMBRANE PROTEIN MJ1562-RELATED"/>
    <property type="match status" value="1"/>
</dbReference>
<keyword evidence="12" id="KW-1185">Reference proteome</keyword>
<dbReference type="Pfam" id="PF03176">
    <property type="entry name" value="MMPL"/>
    <property type="match status" value="2"/>
</dbReference>